<dbReference type="Proteomes" id="UP000712281">
    <property type="component" value="Unassembled WGS sequence"/>
</dbReference>
<organism evidence="1 3">
    <name type="scientific">Brassica cretica</name>
    <name type="common">Mustard</name>
    <dbReference type="NCBI Taxonomy" id="69181"/>
    <lineage>
        <taxon>Eukaryota</taxon>
        <taxon>Viridiplantae</taxon>
        <taxon>Streptophyta</taxon>
        <taxon>Embryophyta</taxon>
        <taxon>Tracheophyta</taxon>
        <taxon>Spermatophyta</taxon>
        <taxon>Magnoliopsida</taxon>
        <taxon>eudicotyledons</taxon>
        <taxon>Gunneridae</taxon>
        <taxon>Pentapetalae</taxon>
        <taxon>rosids</taxon>
        <taxon>malvids</taxon>
        <taxon>Brassicales</taxon>
        <taxon>Brassicaceae</taxon>
        <taxon>Brassiceae</taxon>
        <taxon>Brassica</taxon>
    </lineage>
</organism>
<comment type="caution">
    <text evidence="1">The sequence shown here is derived from an EMBL/GenBank/DDBJ whole genome shotgun (WGS) entry which is preliminary data.</text>
</comment>
<protein>
    <submittedName>
        <fullName evidence="1">Uncharacterized protein</fullName>
    </submittedName>
</protein>
<sequence>MKMASSEGVAMDLHDLRVLGGYSRRGADHNMVVTHEEEAAKTQLVSIKEDLVVRALDHNKKVVRKGERPRSV</sequence>
<evidence type="ECO:0000313" key="3">
    <source>
        <dbReference type="Proteomes" id="UP000712281"/>
    </source>
</evidence>
<dbReference type="AlphaFoldDB" id="A0A8S9ICT2"/>
<accession>A0A8S9ICT2</accession>
<gene>
    <name evidence="1" type="ORF">F2Q68_00027613</name>
    <name evidence="2" type="ORF">F2Q70_00028027</name>
</gene>
<proteinExistence type="predicted"/>
<dbReference type="EMBL" id="QGKW02001911">
    <property type="protein sequence ID" value="KAF2567186.1"/>
    <property type="molecule type" value="Genomic_DNA"/>
</dbReference>
<evidence type="ECO:0000313" key="1">
    <source>
        <dbReference type="EMBL" id="KAF2567186.1"/>
    </source>
</evidence>
<name>A0A8S9ICT2_BRACR</name>
<reference evidence="1" key="1">
    <citation type="submission" date="2019-12" db="EMBL/GenBank/DDBJ databases">
        <title>Genome sequencing and annotation of Brassica cretica.</title>
        <authorList>
            <person name="Studholme D.J."/>
            <person name="Sarris P.F."/>
        </authorList>
    </citation>
    <scope>NUCLEOTIDE SEQUENCE</scope>
    <source>
        <strain evidence="1">PFS-001/15</strain>
        <strain evidence="2">PFS-102/07</strain>
        <tissue evidence="1">Leaf</tissue>
    </source>
</reference>
<evidence type="ECO:0000313" key="2">
    <source>
        <dbReference type="EMBL" id="KAF2603233.1"/>
    </source>
</evidence>
<dbReference type="EMBL" id="QGKY02000094">
    <property type="protein sequence ID" value="KAF2603233.1"/>
    <property type="molecule type" value="Genomic_DNA"/>
</dbReference>